<dbReference type="Pfam" id="PF00589">
    <property type="entry name" value="Phage_integrase"/>
    <property type="match status" value="1"/>
</dbReference>
<feature type="domain" description="Tyr recombinase" evidence="5">
    <location>
        <begin position="159"/>
        <end position="358"/>
    </location>
</feature>
<dbReference type="PANTHER" id="PTHR30349">
    <property type="entry name" value="PHAGE INTEGRASE-RELATED"/>
    <property type="match status" value="1"/>
</dbReference>
<evidence type="ECO:0000256" key="2">
    <source>
        <dbReference type="ARBA" id="ARBA00023125"/>
    </source>
</evidence>
<dbReference type="CDD" id="cd01189">
    <property type="entry name" value="INT_ICEBs1_C_like"/>
    <property type="match status" value="1"/>
</dbReference>
<reference evidence="7" key="1">
    <citation type="journal article" date="2019" name="Int. J. Syst. Evol. Microbiol.">
        <title>The Global Catalogue of Microorganisms (GCM) 10K type strain sequencing project: providing services to taxonomists for standard genome sequencing and annotation.</title>
        <authorList>
            <consortium name="The Broad Institute Genomics Platform"/>
            <consortium name="The Broad Institute Genome Sequencing Center for Infectious Disease"/>
            <person name="Wu L."/>
            <person name="Ma J."/>
        </authorList>
    </citation>
    <scope>NUCLEOTIDE SEQUENCE [LARGE SCALE GENOMIC DNA]</scope>
    <source>
        <strain evidence="7">JCM 4524</strain>
    </source>
</reference>
<gene>
    <name evidence="6" type="ORF">GCM10010307_05180</name>
</gene>
<evidence type="ECO:0000313" key="6">
    <source>
        <dbReference type="EMBL" id="GAA2621359.1"/>
    </source>
</evidence>
<dbReference type="InterPro" id="IPR013762">
    <property type="entry name" value="Integrase-like_cat_sf"/>
</dbReference>
<comment type="caution">
    <text evidence="6">The sequence shown here is derived from an EMBL/GenBank/DDBJ whole genome shotgun (WGS) entry which is preliminary data.</text>
</comment>
<organism evidence="6 7">
    <name type="scientific">Streptomyces vastus</name>
    <dbReference type="NCBI Taxonomy" id="285451"/>
    <lineage>
        <taxon>Bacteria</taxon>
        <taxon>Bacillati</taxon>
        <taxon>Actinomycetota</taxon>
        <taxon>Actinomycetes</taxon>
        <taxon>Kitasatosporales</taxon>
        <taxon>Streptomycetaceae</taxon>
        <taxon>Streptomyces</taxon>
    </lineage>
</organism>
<evidence type="ECO:0000256" key="1">
    <source>
        <dbReference type="ARBA" id="ARBA00008857"/>
    </source>
</evidence>
<dbReference type="InterPro" id="IPR011010">
    <property type="entry name" value="DNA_brk_join_enz"/>
</dbReference>
<dbReference type="EMBL" id="BAAASJ010000004">
    <property type="protein sequence ID" value="GAA2621359.1"/>
    <property type="molecule type" value="Genomic_DNA"/>
</dbReference>
<protein>
    <recommendedName>
        <fullName evidence="5">Tyr recombinase domain-containing protein</fullName>
    </recommendedName>
</protein>
<comment type="similarity">
    <text evidence="1">Belongs to the 'phage' integrase family.</text>
</comment>
<accession>A0ABP6CQL8</accession>
<keyword evidence="7" id="KW-1185">Reference proteome</keyword>
<evidence type="ECO:0000256" key="3">
    <source>
        <dbReference type="ARBA" id="ARBA00023172"/>
    </source>
</evidence>
<sequence length="713" mass="78880">MFCKAVNDNGQQWPPGWVKGQGYIDPSAGAEERYIFKHFAAECIKNRTGIEERYRQDCVRELETYLNPTFGNCDIRSTEHFSKATVGAWVNAMAKTHVFRGSKRKLMSPKTLKNLHGLLSSILNEAVVAEPPLRDRNPCHLTRLPRTDEAGIEDDEASDEMEFLTPEEVAGLVECLKRPEDKVFVRVAYGTGMRWGEITALAKRHATNPAPGEFLLKVTRAWKRKPEEGFVLGKPKSKQSRRAVDISAGLWRELLDYGLAGMASNHLIFHNGKGERLVYSTFYDRWIAAVAEAKERGLLPDYKFPTFHDLRHSHAAAVLSDRHSLTYLQRRLGHESIKTTSDRYGHLLKTAHEGALVTIDRALGITSTDPAVAEEDIAENVPVRDPGQSLYVAHVGSKVLGFWNVDHAEETAARWAREHRGAVRVEKWSCDWWIRMTGGHVGSDCGLRNVRDEVPHRAWIWTMGPAVYAADGTDVTFTWPAGAFTAPPVVTLAVQAGDGFRSARISADSATSTTVNVLAAAGVTLLGIGVPAAGAPAAGGHRPRPRHRRLGVRSGSVRERHRVPGRQGAALADAEEEVTIHELSAIRVSEEEADAVRPVVEGDVPLRGVAGVTSPRGRVDVRRHLAELHDEQRARGRVRGRGQPDGEQAGGGHRTGRREDLAHMGSPRSWASRESAPRIDGVICRLPRHVERRRLAASRSRHWRTVHAHVVAT</sequence>
<feature type="region of interest" description="Disordered" evidence="4">
    <location>
        <begin position="632"/>
        <end position="674"/>
    </location>
</feature>
<dbReference type="PROSITE" id="PS51898">
    <property type="entry name" value="TYR_RECOMBINASE"/>
    <property type="match status" value="1"/>
</dbReference>
<keyword evidence="2" id="KW-0238">DNA-binding</keyword>
<name>A0ABP6CQL8_9ACTN</name>
<evidence type="ECO:0000259" key="5">
    <source>
        <dbReference type="PROSITE" id="PS51898"/>
    </source>
</evidence>
<feature type="region of interest" description="Disordered" evidence="4">
    <location>
        <begin position="535"/>
        <end position="570"/>
    </location>
</feature>
<proteinExistence type="inferred from homology"/>
<dbReference type="InterPro" id="IPR050090">
    <property type="entry name" value="Tyrosine_recombinase_XerCD"/>
</dbReference>
<dbReference type="InterPro" id="IPR002104">
    <property type="entry name" value="Integrase_catalytic"/>
</dbReference>
<keyword evidence="3" id="KW-0233">DNA recombination</keyword>
<dbReference type="RefSeq" id="WP_344387164.1">
    <property type="nucleotide sequence ID" value="NZ_BAAASJ010000004.1"/>
</dbReference>
<dbReference type="Gene3D" id="1.10.443.10">
    <property type="entry name" value="Intergrase catalytic core"/>
    <property type="match status" value="1"/>
</dbReference>
<dbReference type="Proteomes" id="UP001500151">
    <property type="component" value="Unassembled WGS sequence"/>
</dbReference>
<dbReference type="PANTHER" id="PTHR30349:SF64">
    <property type="entry name" value="PROPHAGE INTEGRASE INTD-RELATED"/>
    <property type="match status" value="1"/>
</dbReference>
<dbReference type="InterPro" id="IPR010998">
    <property type="entry name" value="Integrase_recombinase_N"/>
</dbReference>
<dbReference type="Gene3D" id="1.10.150.130">
    <property type="match status" value="1"/>
</dbReference>
<feature type="compositionally biased region" description="Basic residues" evidence="4">
    <location>
        <begin position="541"/>
        <end position="551"/>
    </location>
</feature>
<evidence type="ECO:0000256" key="4">
    <source>
        <dbReference type="SAM" id="MobiDB-lite"/>
    </source>
</evidence>
<dbReference type="SUPFAM" id="SSF56349">
    <property type="entry name" value="DNA breaking-rejoining enzymes"/>
    <property type="match status" value="1"/>
</dbReference>
<evidence type="ECO:0000313" key="7">
    <source>
        <dbReference type="Proteomes" id="UP001500151"/>
    </source>
</evidence>